<organism evidence="3 4">
    <name type="scientific">Flavimaribacter sediminis</name>
    <dbReference type="NCBI Taxonomy" id="2865987"/>
    <lineage>
        <taxon>Bacteria</taxon>
        <taxon>Pseudomonadati</taxon>
        <taxon>Pseudomonadota</taxon>
        <taxon>Alphaproteobacteria</taxon>
        <taxon>Hyphomicrobiales</taxon>
        <taxon>Rhizobiaceae</taxon>
        <taxon>Flavimaribacter</taxon>
    </lineage>
</organism>
<feature type="domain" description="ATP-grasp" evidence="2">
    <location>
        <begin position="118"/>
        <end position="298"/>
    </location>
</feature>
<accession>A0AAE2ZJ45</accession>
<gene>
    <name evidence="3" type="ORF">K1W69_08205</name>
</gene>
<keyword evidence="1" id="KW-0067">ATP-binding</keyword>
<dbReference type="Gene3D" id="3.30.470.20">
    <property type="entry name" value="ATP-grasp fold, B domain"/>
    <property type="match status" value="1"/>
</dbReference>
<evidence type="ECO:0000313" key="4">
    <source>
        <dbReference type="Proteomes" id="UP001196509"/>
    </source>
</evidence>
<dbReference type="SUPFAM" id="SSF56059">
    <property type="entry name" value="Glutathione synthetase ATP-binding domain-like"/>
    <property type="match status" value="1"/>
</dbReference>
<dbReference type="InterPro" id="IPR013815">
    <property type="entry name" value="ATP_grasp_subdomain_1"/>
</dbReference>
<dbReference type="GO" id="GO:0005524">
    <property type="term" value="F:ATP binding"/>
    <property type="evidence" value="ECO:0007669"/>
    <property type="project" value="UniProtKB-UniRule"/>
</dbReference>
<name>A0AAE2ZJ45_9HYPH</name>
<dbReference type="Gene3D" id="3.30.1490.20">
    <property type="entry name" value="ATP-grasp fold, A domain"/>
    <property type="match status" value="1"/>
</dbReference>
<proteinExistence type="predicted"/>
<protein>
    <recommendedName>
        <fullName evidence="2">ATP-grasp domain-containing protein</fullName>
    </recommendedName>
</protein>
<dbReference type="Proteomes" id="UP001196509">
    <property type="component" value="Unassembled WGS sequence"/>
</dbReference>
<sequence length="394" mass="43613">MHILVMTAWWQSALACIQSFGRRGHRITLIDLGGRPVNAQSIYVSNVIPQSLSDMPLEEACDALIAITVEHKIDRVIPISDADAEIAALAQAKTSNTDLFPTGTVEAVRIMRSRNRTTELCAELGIDAPATVFTHTDTLKSDAEKMGYPFFLKQSGSVASRGVARIDNEKVLRSVAQDIRPGTEIQMQEVVNGDFVGVTAFCRAGEVVKSFAFQAPYELSFRGNPPFATAKTVTPQLLDCMRKIAGRLNWSGGIDLDFLQGGDGKTYLLEINPRLSGTIVFAQKIGMDFPSAYLNVDDEVFIPGLNRDADGFICLLTESGYLRQDFRRWSDYANKFRSEHRCVESAYPDDPGFSGAMHAENMNNIRVGCEISSRRKRPGVLRSILKPKRRNRPS</sequence>
<keyword evidence="4" id="KW-1185">Reference proteome</keyword>
<evidence type="ECO:0000259" key="2">
    <source>
        <dbReference type="PROSITE" id="PS50975"/>
    </source>
</evidence>
<dbReference type="InterPro" id="IPR005479">
    <property type="entry name" value="CPAse_ATP-bd"/>
</dbReference>
<comment type="caution">
    <text evidence="3">The sequence shown here is derived from an EMBL/GenBank/DDBJ whole genome shotgun (WGS) entry which is preliminary data.</text>
</comment>
<dbReference type="GO" id="GO:0046872">
    <property type="term" value="F:metal ion binding"/>
    <property type="evidence" value="ECO:0007669"/>
    <property type="project" value="InterPro"/>
</dbReference>
<dbReference type="RefSeq" id="WP_220227783.1">
    <property type="nucleotide sequence ID" value="NZ_JAICBX010000001.1"/>
</dbReference>
<keyword evidence="1" id="KW-0547">Nucleotide-binding</keyword>
<dbReference type="InterPro" id="IPR011761">
    <property type="entry name" value="ATP-grasp"/>
</dbReference>
<dbReference type="PROSITE" id="PS50975">
    <property type="entry name" value="ATP_GRASP"/>
    <property type="match status" value="1"/>
</dbReference>
<dbReference type="EMBL" id="JAICBX010000001">
    <property type="protein sequence ID" value="MBW8637166.1"/>
    <property type="molecule type" value="Genomic_DNA"/>
</dbReference>
<dbReference type="PROSITE" id="PS00867">
    <property type="entry name" value="CPSASE_2"/>
    <property type="match status" value="1"/>
</dbReference>
<evidence type="ECO:0000256" key="1">
    <source>
        <dbReference type="PROSITE-ProRule" id="PRU00409"/>
    </source>
</evidence>
<reference evidence="3" key="1">
    <citation type="submission" date="2021-08" db="EMBL/GenBank/DDBJ databases">
        <title>Hoeflea bacterium WL0058 sp. nov., isolated from the sediment.</title>
        <authorList>
            <person name="Wang L."/>
            <person name="Zhang D."/>
        </authorList>
    </citation>
    <scope>NUCLEOTIDE SEQUENCE</scope>
    <source>
        <strain evidence="3">WL0058</strain>
    </source>
</reference>
<dbReference type="AlphaFoldDB" id="A0AAE2ZJ45"/>
<dbReference type="Pfam" id="PF15632">
    <property type="entry name" value="ATPgrasp_Ter"/>
    <property type="match status" value="1"/>
</dbReference>
<evidence type="ECO:0000313" key="3">
    <source>
        <dbReference type="EMBL" id="MBW8637166.1"/>
    </source>
</evidence>